<dbReference type="OrthoDB" id="5195580at2"/>
<dbReference type="AlphaFoldDB" id="A0A1H1XXW6"/>
<dbReference type="InterPro" id="IPR029447">
    <property type="entry name" value="DUF4439"/>
</dbReference>
<protein>
    <recommendedName>
        <fullName evidence="2">DUF4439 domain-containing protein</fullName>
    </recommendedName>
</protein>
<dbReference type="RefSeq" id="WP_092656139.1">
    <property type="nucleotide sequence ID" value="NZ_LT629732.1"/>
</dbReference>
<dbReference type="InterPro" id="IPR012347">
    <property type="entry name" value="Ferritin-like"/>
</dbReference>
<proteinExistence type="predicted"/>
<dbReference type="Proteomes" id="UP000198983">
    <property type="component" value="Chromosome I"/>
</dbReference>
<reference evidence="3 4" key="1">
    <citation type="submission" date="2016-10" db="EMBL/GenBank/DDBJ databases">
        <authorList>
            <person name="de Groot N.N."/>
        </authorList>
    </citation>
    <scope>NUCLEOTIDE SEQUENCE [LARGE SCALE GENOMIC DNA]</scope>
    <source>
        <strain evidence="3 4">DSM 22024</strain>
    </source>
</reference>
<dbReference type="InterPro" id="IPR009078">
    <property type="entry name" value="Ferritin-like_SF"/>
</dbReference>
<dbReference type="EMBL" id="LT629732">
    <property type="protein sequence ID" value="SDT14084.1"/>
    <property type="molecule type" value="Genomic_DNA"/>
</dbReference>
<dbReference type="Pfam" id="PF14530">
    <property type="entry name" value="DUF4439"/>
    <property type="match status" value="1"/>
</dbReference>
<evidence type="ECO:0000313" key="3">
    <source>
        <dbReference type="EMBL" id="SDT14084.1"/>
    </source>
</evidence>
<accession>A0A1H1XXW6</accession>
<evidence type="ECO:0000256" key="1">
    <source>
        <dbReference type="SAM" id="MobiDB-lite"/>
    </source>
</evidence>
<dbReference type="STRING" id="117157.SAMN04489717_5190"/>
<feature type="compositionally biased region" description="Low complexity" evidence="1">
    <location>
        <begin position="151"/>
        <end position="167"/>
    </location>
</feature>
<gene>
    <name evidence="3" type="ORF">SAMN04489717_5190</name>
</gene>
<feature type="region of interest" description="Disordered" evidence="1">
    <location>
        <begin position="135"/>
        <end position="167"/>
    </location>
</feature>
<sequence>MSDREVAGLQEALAGVHAAIWGYGVLTPQLGSDDRSRGESTIELYRELRERLRTLVRARHATPVAGDAGYRLPFQVTGGRSARRLAAYLEDGCAGVFADLVAAATTSSVRTIGADLLADCARRRLEWGADQVAFPGVAHPPGAAPTPTRPASPSASRRVSGAGSRQR</sequence>
<dbReference type="SUPFAM" id="SSF47240">
    <property type="entry name" value="Ferritin-like"/>
    <property type="match status" value="1"/>
</dbReference>
<dbReference type="Gene3D" id="1.20.1260.10">
    <property type="match status" value="1"/>
</dbReference>
<feature type="domain" description="DUF4439" evidence="2">
    <location>
        <begin position="9"/>
        <end position="138"/>
    </location>
</feature>
<keyword evidence="4" id="KW-1185">Reference proteome</keyword>
<dbReference type="CDD" id="cd00657">
    <property type="entry name" value="Ferritin_like"/>
    <property type="match status" value="1"/>
</dbReference>
<evidence type="ECO:0000259" key="2">
    <source>
        <dbReference type="Pfam" id="PF14530"/>
    </source>
</evidence>
<organism evidence="3 4">
    <name type="scientific">Actinopolymorpha singaporensis</name>
    <dbReference type="NCBI Taxonomy" id="117157"/>
    <lineage>
        <taxon>Bacteria</taxon>
        <taxon>Bacillati</taxon>
        <taxon>Actinomycetota</taxon>
        <taxon>Actinomycetes</taxon>
        <taxon>Propionibacteriales</taxon>
        <taxon>Actinopolymorphaceae</taxon>
        <taxon>Actinopolymorpha</taxon>
    </lineage>
</organism>
<evidence type="ECO:0000313" key="4">
    <source>
        <dbReference type="Proteomes" id="UP000198983"/>
    </source>
</evidence>
<name>A0A1H1XXW6_9ACTN</name>